<feature type="transmembrane region" description="Helical" evidence="6">
    <location>
        <begin position="262"/>
        <end position="283"/>
    </location>
</feature>
<feature type="transmembrane region" description="Helical" evidence="6">
    <location>
        <begin position="84"/>
        <end position="103"/>
    </location>
</feature>
<evidence type="ECO:0000313" key="8">
    <source>
        <dbReference type="Proteomes" id="UP001357733"/>
    </source>
</evidence>
<reference evidence="7 8" key="1">
    <citation type="submission" date="2024-01" db="EMBL/GenBank/DDBJ databases">
        <title>Complete genome sequence of Citroniella saccharovorans strain M6.X9, isolated from human fecal sample.</title>
        <authorList>
            <person name="Cheng G."/>
            <person name="Westerholm M."/>
            <person name="Schnurer A."/>
        </authorList>
    </citation>
    <scope>NUCLEOTIDE SEQUENCE [LARGE SCALE GENOMIC DNA]</scope>
    <source>
        <strain evidence="7 8">DSM 29873</strain>
    </source>
</reference>
<evidence type="ECO:0008006" key="9">
    <source>
        <dbReference type="Google" id="ProtNLM"/>
    </source>
</evidence>
<dbReference type="PANTHER" id="PTHR43370:SF1">
    <property type="entry name" value="GUANOSINE ABC TRANSPORTER PERMEASE PROTEIN NUPQ"/>
    <property type="match status" value="1"/>
</dbReference>
<dbReference type="Proteomes" id="UP001357733">
    <property type="component" value="Unassembled WGS sequence"/>
</dbReference>
<dbReference type="PANTHER" id="PTHR43370">
    <property type="entry name" value="SUGAR ABC TRANSPORTER INTEGRAL MEMBRANE PROTEIN-RELATED"/>
    <property type="match status" value="1"/>
</dbReference>
<feature type="transmembrane region" description="Helical" evidence="6">
    <location>
        <begin position="6"/>
        <end position="25"/>
    </location>
</feature>
<keyword evidence="8" id="KW-1185">Reference proteome</keyword>
<keyword evidence="4 6" id="KW-1133">Transmembrane helix</keyword>
<evidence type="ECO:0000256" key="3">
    <source>
        <dbReference type="ARBA" id="ARBA00022692"/>
    </source>
</evidence>
<proteinExistence type="predicted"/>
<feature type="transmembrane region" description="Helical" evidence="6">
    <location>
        <begin position="132"/>
        <end position="157"/>
    </location>
</feature>
<sequence length="298" mass="33618">MSNLNIFFEILIPLLFLVCGVIFSSNYGRFRVSVEGEFLIAAFFTNFFAIKTQNVYLSIFLSLIISAFFATISFIIIEKFRINDIIYGIIFNVFALSFTSFLMESLAGEKGLLSGTSHLKLPILLPFLENNIYLSFFNKSILFYLGIILPIFSYYLLKKTGFGIKLRLVKTTSNILSLSGVNKDKYRLIGEIISSIFFSLAGSYLSLVTLSFFSRGVSAGKGYLALFIGALAKDDLKMGFIFTGFFALYSLIGESLKLIFPYYSIILESISYILILITGIIYVKIKKINFAYLNNLKK</sequence>
<dbReference type="Pfam" id="PF02653">
    <property type="entry name" value="BPD_transp_2"/>
    <property type="match status" value="1"/>
</dbReference>
<gene>
    <name evidence="7" type="ORF">VLK81_05020</name>
</gene>
<dbReference type="InterPro" id="IPR001851">
    <property type="entry name" value="ABC_transp_permease"/>
</dbReference>
<organism evidence="7 8">
    <name type="scientific">Citroniella saccharovorans</name>
    <dbReference type="NCBI Taxonomy" id="2053367"/>
    <lineage>
        <taxon>Bacteria</taxon>
        <taxon>Bacillati</taxon>
        <taxon>Bacillota</taxon>
        <taxon>Tissierellia</taxon>
        <taxon>Tissierellales</taxon>
        <taxon>Peptoniphilaceae</taxon>
        <taxon>Citroniella</taxon>
    </lineage>
</organism>
<accession>A0AAW9MXX6</accession>
<evidence type="ECO:0000256" key="1">
    <source>
        <dbReference type="ARBA" id="ARBA00004651"/>
    </source>
</evidence>
<evidence type="ECO:0000256" key="5">
    <source>
        <dbReference type="ARBA" id="ARBA00023136"/>
    </source>
</evidence>
<comment type="subcellular location">
    <subcellularLocation>
        <location evidence="1">Cell membrane</location>
        <topology evidence="1">Multi-pass membrane protein</topology>
    </subcellularLocation>
</comment>
<evidence type="ECO:0000313" key="7">
    <source>
        <dbReference type="EMBL" id="MEB3429382.1"/>
    </source>
</evidence>
<dbReference type="RefSeq" id="WP_324619574.1">
    <property type="nucleotide sequence ID" value="NZ_JAYKOT010000003.1"/>
</dbReference>
<dbReference type="GO" id="GO:0022857">
    <property type="term" value="F:transmembrane transporter activity"/>
    <property type="evidence" value="ECO:0007669"/>
    <property type="project" value="InterPro"/>
</dbReference>
<comment type="caution">
    <text evidence="7">The sequence shown here is derived from an EMBL/GenBank/DDBJ whole genome shotgun (WGS) entry which is preliminary data.</text>
</comment>
<evidence type="ECO:0000256" key="4">
    <source>
        <dbReference type="ARBA" id="ARBA00022989"/>
    </source>
</evidence>
<feature type="transmembrane region" description="Helical" evidence="6">
    <location>
        <begin position="56"/>
        <end position="77"/>
    </location>
</feature>
<evidence type="ECO:0000256" key="2">
    <source>
        <dbReference type="ARBA" id="ARBA00022475"/>
    </source>
</evidence>
<feature type="transmembrane region" description="Helical" evidence="6">
    <location>
        <begin position="188"/>
        <end position="206"/>
    </location>
</feature>
<evidence type="ECO:0000256" key="6">
    <source>
        <dbReference type="SAM" id="Phobius"/>
    </source>
</evidence>
<dbReference type="GO" id="GO:0005886">
    <property type="term" value="C:plasma membrane"/>
    <property type="evidence" value="ECO:0007669"/>
    <property type="project" value="UniProtKB-SubCell"/>
</dbReference>
<dbReference type="EMBL" id="JAYKOT010000003">
    <property type="protein sequence ID" value="MEB3429382.1"/>
    <property type="molecule type" value="Genomic_DNA"/>
</dbReference>
<keyword evidence="3 6" id="KW-0812">Transmembrane</keyword>
<name>A0AAW9MXX6_9FIRM</name>
<protein>
    <recommendedName>
        <fullName evidence="9">ABC transporter permease</fullName>
    </recommendedName>
</protein>
<keyword evidence="5 6" id="KW-0472">Membrane</keyword>
<dbReference type="AlphaFoldDB" id="A0AAW9MXX6"/>
<keyword evidence="2" id="KW-1003">Cell membrane</keyword>
<feature type="transmembrane region" description="Helical" evidence="6">
    <location>
        <begin position="32"/>
        <end position="50"/>
    </location>
</feature>
<feature type="transmembrane region" description="Helical" evidence="6">
    <location>
        <begin position="239"/>
        <end position="256"/>
    </location>
</feature>